<proteinExistence type="predicted"/>
<accession>A0A0S4TPQ5</accession>
<dbReference type="InterPro" id="IPR038314">
    <property type="entry name" value="T6SS_sf"/>
</dbReference>
<sequence>MLARHYADRLADAAIRERRFGLLKCLDRYHSRELEALTRQLVSHPGHNNPSCPAPA</sequence>
<gene>
    <name evidence="1" type="ORF">RUN39_v1_290022</name>
</gene>
<name>A0A0S4TPQ5_RALSL</name>
<protein>
    <submittedName>
        <fullName evidence="1">Uncharacterized protein</fullName>
    </submittedName>
</protein>
<dbReference type="EMBL" id="LN899819">
    <property type="protein sequence ID" value="CUV12009.1"/>
    <property type="molecule type" value="Genomic_DNA"/>
</dbReference>
<reference evidence="1" key="1">
    <citation type="submission" date="2015-10" db="EMBL/GenBank/DDBJ databases">
        <authorList>
            <person name="Gilbert D.G."/>
        </authorList>
    </citation>
    <scope>NUCLEOTIDE SEQUENCE</scope>
    <source>
        <strain evidence="1">Phyl III-seqv23</strain>
    </source>
</reference>
<dbReference type="InterPro" id="IPR032032">
    <property type="entry name" value="Tai4"/>
</dbReference>
<dbReference type="Pfam" id="PF16695">
    <property type="entry name" value="Tai4"/>
    <property type="match status" value="1"/>
</dbReference>
<evidence type="ECO:0000313" key="1">
    <source>
        <dbReference type="EMBL" id="CUV12009.1"/>
    </source>
</evidence>
<organism evidence="1">
    <name type="scientific">Ralstonia solanacearum</name>
    <name type="common">Pseudomonas solanacearum</name>
    <dbReference type="NCBI Taxonomy" id="305"/>
    <lineage>
        <taxon>Bacteria</taxon>
        <taxon>Pseudomonadati</taxon>
        <taxon>Pseudomonadota</taxon>
        <taxon>Betaproteobacteria</taxon>
        <taxon>Burkholderiales</taxon>
        <taxon>Burkholderiaceae</taxon>
        <taxon>Ralstonia</taxon>
        <taxon>Ralstonia solanacearum species complex</taxon>
    </lineage>
</organism>
<dbReference type="Gene3D" id="1.20.120.1620">
    <property type="match status" value="1"/>
</dbReference>
<dbReference type="AlphaFoldDB" id="A0A0S4TPQ5"/>